<evidence type="ECO:0000256" key="7">
    <source>
        <dbReference type="ARBA" id="ARBA00023180"/>
    </source>
</evidence>
<keyword evidence="4 8" id="KW-1133">Transmembrane helix</keyword>
<dbReference type="STRING" id="7244.B4LBN4"/>
<dbReference type="PANTHER" id="PTHR42643:SF40">
    <property type="entry name" value="IONOTROPIC RECEPTOR 41A-RELATED"/>
    <property type="match status" value="1"/>
</dbReference>
<dbReference type="Gene3D" id="1.10.287.70">
    <property type="match status" value="1"/>
</dbReference>
<accession>B4LBN4</accession>
<evidence type="ECO:0000313" key="10">
    <source>
        <dbReference type="Proteomes" id="UP000008792"/>
    </source>
</evidence>
<gene>
    <name evidence="9" type="primary">Dvir\GJ11321</name>
    <name evidence="9" type="ORF">Dvir_GJ11321</name>
</gene>
<keyword evidence="5 8" id="KW-0472">Membrane</keyword>
<sequence length="655" mass="75214">MSGILVDANYWSKVLSFLAQQYFMDSHATCILWHASFDVQLETSEPLAVLSLEPQKWFSLEQDSDFYDYDRKRAEFEENSLAYNDWILRLAVAIEQTNCESFIAFQEEIPKFARYFYNASTYSIWRSIKNRFIFAYTEELLEESTESDSYIDGYLFHDQPNVLLVSAQFLNASVFEIKTNRFVGPRHFGAKPVPADFYTMQIYDAKLGKVTWDSGTGISDKMRNLQGREIVLGVFNYEPFMLLDYTKEPALYDRALNRAEAFADGTEVRVVRTFCELYNCTVQLDTTEKSDWGDIYANATGFGLMGMVLERTIDYGIGGMYIWYDAYQQMDMTHFLGRSGVTCLVPAPHRMINWALPLRPFQGTLWLCVLFCLILECLALAGTRQCERPPATNAHQSRWRQSLRFGCVSTLKLFVNQSTNYVATSYSLRTVLLASYMIDIILTTVYGGGLAAILTLPKLEEAADSRQRLYEHKLIWTATSHAWIATIDAENVDHVLLGLMKNYRVNDAATMAAKSRTEQMGFVVERMQFGQVANAEMIPDDALPRLKLMVDDIYFAYTAAYVPRLWPFSSIHNDFILAWHSSGFDKYWEWRIAAEYMNSHRQNRIVASQRPNLDIGPVELGIDNFIGLVLLWCFGMTCSLLAFVGELWCMQVEKL</sequence>
<dbReference type="SUPFAM" id="SSF53850">
    <property type="entry name" value="Periplasmic binding protein-like II"/>
    <property type="match status" value="1"/>
</dbReference>
<evidence type="ECO:0000256" key="2">
    <source>
        <dbReference type="ARBA" id="ARBA00022475"/>
    </source>
</evidence>
<feature type="transmembrane region" description="Helical" evidence="8">
    <location>
        <begin position="435"/>
        <end position="456"/>
    </location>
</feature>
<protein>
    <recommendedName>
        <fullName evidence="11">Ionotropic glutamate receptor C-terminal domain-containing protein</fullName>
    </recommendedName>
</protein>
<evidence type="ECO:0000256" key="4">
    <source>
        <dbReference type="ARBA" id="ARBA00022989"/>
    </source>
</evidence>
<feature type="transmembrane region" description="Helical" evidence="8">
    <location>
        <begin position="363"/>
        <end position="382"/>
    </location>
</feature>
<evidence type="ECO:0000256" key="5">
    <source>
        <dbReference type="ARBA" id="ARBA00023136"/>
    </source>
</evidence>
<dbReference type="Proteomes" id="UP000008792">
    <property type="component" value="Unassembled WGS sequence"/>
</dbReference>
<dbReference type="InterPro" id="IPR052192">
    <property type="entry name" value="Insect_Ionotropic_Sensory_Rcpt"/>
</dbReference>
<dbReference type="InParanoid" id="B4LBN4"/>
<keyword evidence="10" id="KW-1185">Reference proteome</keyword>
<evidence type="ECO:0008006" key="11">
    <source>
        <dbReference type="Google" id="ProtNLM"/>
    </source>
</evidence>
<evidence type="ECO:0000313" key="9">
    <source>
        <dbReference type="EMBL" id="EDW70844.2"/>
    </source>
</evidence>
<dbReference type="KEGG" id="dvi:6623068"/>
<name>B4LBN4_DROVI</name>
<proteinExistence type="predicted"/>
<evidence type="ECO:0000256" key="1">
    <source>
        <dbReference type="ARBA" id="ARBA00004651"/>
    </source>
</evidence>
<dbReference type="PANTHER" id="PTHR42643">
    <property type="entry name" value="IONOTROPIC RECEPTOR 20A-RELATED"/>
    <property type="match status" value="1"/>
</dbReference>
<dbReference type="AlphaFoldDB" id="B4LBN4"/>
<reference evidence="9 10" key="1">
    <citation type="journal article" date="2007" name="Nature">
        <title>Evolution of genes and genomes on the Drosophila phylogeny.</title>
        <authorList>
            <consortium name="Drosophila 12 Genomes Consortium"/>
            <person name="Clark A.G."/>
            <person name="Eisen M.B."/>
            <person name="Smith D.R."/>
            <person name="Bergman C.M."/>
            <person name="Oliver B."/>
            <person name="Markow T.A."/>
            <person name="Kaufman T.C."/>
            <person name="Kellis M."/>
            <person name="Gelbart W."/>
            <person name="Iyer V.N."/>
            <person name="Pollard D.A."/>
            <person name="Sackton T.B."/>
            <person name="Larracuente A.M."/>
            <person name="Singh N.D."/>
            <person name="Abad J.P."/>
            <person name="Abt D.N."/>
            <person name="Adryan B."/>
            <person name="Aguade M."/>
            <person name="Akashi H."/>
            <person name="Anderson W.W."/>
            <person name="Aquadro C.F."/>
            <person name="Ardell D.H."/>
            <person name="Arguello R."/>
            <person name="Artieri C.G."/>
            <person name="Barbash D.A."/>
            <person name="Barker D."/>
            <person name="Barsanti P."/>
            <person name="Batterham P."/>
            <person name="Batzoglou S."/>
            <person name="Begun D."/>
            <person name="Bhutkar A."/>
            <person name="Blanco E."/>
            <person name="Bosak S.A."/>
            <person name="Bradley R.K."/>
            <person name="Brand A.D."/>
            <person name="Brent M.R."/>
            <person name="Brooks A.N."/>
            <person name="Brown R.H."/>
            <person name="Butlin R.K."/>
            <person name="Caggese C."/>
            <person name="Calvi B.R."/>
            <person name="Bernardo de Carvalho A."/>
            <person name="Caspi A."/>
            <person name="Castrezana S."/>
            <person name="Celniker S.E."/>
            <person name="Chang J.L."/>
            <person name="Chapple C."/>
            <person name="Chatterji S."/>
            <person name="Chinwalla A."/>
            <person name="Civetta A."/>
            <person name="Clifton S.W."/>
            <person name="Comeron J.M."/>
            <person name="Costello J.C."/>
            <person name="Coyne J.A."/>
            <person name="Daub J."/>
            <person name="David R.G."/>
            <person name="Delcher A.L."/>
            <person name="Delehaunty K."/>
            <person name="Do C.B."/>
            <person name="Ebling H."/>
            <person name="Edwards K."/>
            <person name="Eickbush T."/>
            <person name="Evans J.D."/>
            <person name="Filipski A."/>
            <person name="Findeiss S."/>
            <person name="Freyhult E."/>
            <person name="Fulton L."/>
            <person name="Fulton R."/>
            <person name="Garcia A.C."/>
            <person name="Gardiner A."/>
            <person name="Garfield D.A."/>
            <person name="Garvin B.E."/>
            <person name="Gibson G."/>
            <person name="Gilbert D."/>
            <person name="Gnerre S."/>
            <person name="Godfrey J."/>
            <person name="Good R."/>
            <person name="Gotea V."/>
            <person name="Gravely B."/>
            <person name="Greenberg A.J."/>
            <person name="Griffiths-Jones S."/>
            <person name="Gross S."/>
            <person name="Guigo R."/>
            <person name="Gustafson E.A."/>
            <person name="Haerty W."/>
            <person name="Hahn M.W."/>
            <person name="Halligan D.L."/>
            <person name="Halpern A.L."/>
            <person name="Halter G.M."/>
            <person name="Han M.V."/>
            <person name="Heger A."/>
            <person name="Hillier L."/>
            <person name="Hinrichs A.S."/>
            <person name="Holmes I."/>
            <person name="Hoskins R.A."/>
            <person name="Hubisz M.J."/>
            <person name="Hultmark D."/>
            <person name="Huntley M.A."/>
            <person name="Jaffe D.B."/>
            <person name="Jagadeeshan S."/>
            <person name="Jeck W.R."/>
            <person name="Johnson J."/>
            <person name="Jones C.D."/>
            <person name="Jordan W.C."/>
            <person name="Karpen G.H."/>
            <person name="Kataoka E."/>
            <person name="Keightley P.D."/>
            <person name="Kheradpour P."/>
            <person name="Kirkness E.F."/>
            <person name="Koerich L.B."/>
            <person name="Kristiansen K."/>
            <person name="Kudrna D."/>
            <person name="Kulathinal R.J."/>
            <person name="Kumar S."/>
            <person name="Kwok R."/>
            <person name="Lander E."/>
            <person name="Langley C.H."/>
            <person name="Lapoint R."/>
            <person name="Lazzaro B.P."/>
            <person name="Lee S.J."/>
            <person name="Levesque L."/>
            <person name="Li R."/>
            <person name="Lin C.F."/>
            <person name="Lin M.F."/>
            <person name="Lindblad-Toh K."/>
            <person name="Llopart A."/>
            <person name="Long M."/>
            <person name="Low L."/>
            <person name="Lozovsky E."/>
            <person name="Lu J."/>
            <person name="Luo M."/>
            <person name="Machado C.A."/>
            <person name="Makalowski W."/>
            <person name="Marzo M."/>
            <person name="Matsuda M."/>
            <person name="Matzkin L."/>
            <person name="McAllister B."/>
            <person name="McBride C.S."/>
            <person name="McKernan B."/>
            <person name="McKernan K."/>
            <person name="Mendez-Lago M."/>
            <person name="Minx P."/>
            <person name="Mollenhauer M.U."/>
            <person name="Montooth K."/>
            <person name="Mount S.M."/>
            <person name="Mu X."/>
            <person name="Myers E."/>
            <person name="Negre B."/>
            <person name="Newfeld S."/>
            <person name="Nielsen R."/>
            <person name="Noor M.A."/>
            <person name="O'Grady P."/>
            <person name="Pachter L."/>
            <person name="Papaceit M."/>
            <person name="Parisi M.J."/>
            <person name="Parisi M."/>
            <person name="Parts L."/>
            <person name="Pedersen J.S."/>
            <person name="Pesole G."/>
            <person name="Phillippy A.M."/>
            <person name="Ponting C.P."/>
            <person name="Pop M."/>
            <person name="Porcelli D."/>
            <person name="Powell J.R."/>
            <person name="Prohaska S."/>
            <person name="Pruitt K."/>
            <person name="Puig M."/>
            <person name="Quesneville H."/>
            <person name="Ram K.R."/>
            <person name="Rand D."/>
            <person name="Rasmussen M.D."/>
            <person name="Reed L.K."/>
            <person name="Reenan R."/>
            <person name="Reily A."/>
            <person name="Remington K.A."/>
            <person name="Rieger T.T."/>
            <person name="Ritchie M.G."/>
            <person name="Robin C."/>
            <person name="Rogers Y.H."/>
            <person name="Rohde C."/>
            <person name="Rozas J."/>
            <person name="Rubenfield M.J."/>
            <person name="Ruiz A."/>
            <person name="Russo S."/>
            <person name="Salzberg S.L."/>
            <person name="Sanchez-Gracia A."/>
            <person name="Saranga D.J."/>
            <person name="Sato H."/>
            <person name="Schaeffer S.W."/>
            <person name="Schatz M.C."/>
            <person name="Schlenke T."/>
            <person name="Schwartz R."/>
            <person name="Segarra C."/>
            <person name="Singh R.S."/>
            <person name="Sirot L."/>
            <person name="Sirota M."/>
            <person name="Sisneros N.B."/>
            <person name="Smith C.D."/>
            <person name="Smith T.F."/>
            <person name="Spieth J."/>
            <person name="Stage D.E."/>
            <person name="Stark A."/>
            <person name="Stephan W."/>
            <person name="Strausberg R.L."/>
            <person name="Strempel S."/>
            <person name="Sturgill D."/>
            <person name="Sutton G."/>
            <person name="Sutton G.G."/>
            <person name="Tao W."/>
            <person name="Teichmann S."/>
            <person name="Tobari Y.N."/>
            <person name="Tomimura Y."/>
            <person name="Tsolas J.M."/>
            <person name="Valente V.L."/>
            <person name="Venter E."/>
            <person name="Venter J.C."/>
            <person name="Vicario S."/>
            <person name="Vieira F.G."/>
            <person name="Vilella A.J."/>
            <person name="Villasante A."/>
            <person name="Walenz B."/>
            <person name="Wang J."/>
            <person name="Wasserman M."/>
            <person name="Watts T."/>
            <person name="Wilson D."/>
            <person name="Wilson R.K."/>
            <person name="Wing R.A."/>
            <person name="Wolfner M.F."/>
            <person name="Wong A."/>
            <person name="Wong G.K."/>
            <person name="Wu C.I."/>
            <person name="Wu G."/>
            <person name="Yamamoto D."/>
            <person name="Yang H.P."/>
            <person name="Yang S.P."/>
            <person name="Yorke J.A."/>
            <person name="Yoshida K."/>
            <person name="Zdobnov E."/>
            <person name="Zhang P."/>
            <person name="Zhang Y."/>
            <person name="Zimin A.V."/>
            <person name="Baldwin J."/>
            <person name="Abdouelleil A."/>
            <person name="Abdulkadir J."/>
            <person name="Abebe A."/>
            <person name="Abera B."/>
            <person name="Abreu J."/>
            <person name="Acer S.C."/>
            <person name="Aftuck L."/>
            <person name="Alexander A."/>
            <person name="An P."/>
            <person name="Anderson E."/>
            <person name="Anderson S."/>
            <person name="Arachi H."/>
            <person name="Azer M."/>
            <person name="Bachantsang P."/>
            <person name="Barry A."/>
            <person name="Bayul T."/>
            <person name="Berlin A."/>
            <person name="Bessette D."/>
            <person name="Bloom T."/>
            <person name="Blye J."/>
            <person name="Boguslavskiy L."/>
            <person name="Bonnet C."/>
            <person name="Boukhgalter B."/>
            <person name="Bourzgui I."/>
            <person name="Brown A."/>
            <person name="Cahill P."/>
            <person name="Channer S."/>
            <person name="Cheshatsang Y."/>
            <person name="Chuda L."/>
            <person name="Citroen M."/>
            <person name="Collymore A."/>
            <person name="Cooke P."/>
            <person name="Costello M."/>
            <person name="D'Aco K."/>
            <person name="Daza R."/>
            <person name="De Haan G."/>
            <person name="DeGray S."/>
            <person name="DeMaso C."/>
            <person name="Dhargay N."/>
            <person name="Dooley K."/>
            <person name="Dooley E."/>
            <person name="Doricent M."/>
            <person name="Dorje P."/>
            <person name="Dorjee K."/>
            <person name="Dupes A."/>
            <person name="Elong R."/>
            <person name="Falk J."/>
            <person name="Farina A."/>
            <person name="Faro S."/>
            <person name="Ferguson D."/>
            <person name="Fisher S."/>
            <person name="Foley C.D."/>
            <person name="Franke A."/>
            <person name="Friedrich D."/>
            <person name="Gadbois L."/>
            <person name="Gearin G."/>
            <person name="Gearin C.R."/>
            <person name="Giannoukos G."/>
            <person name="Goode T."/>
            <person name="Graham J."/>
            <person name="Grandbois E."/>
            <person name="Grewal S."/>
            <person name="Gyaltsen K."/>
            <person name="Hafez N."/>
            <person name="Hagos B."/>
            <person name="Hall J."/>
            <person name="Henson C."/>
            <person name="Hollinger A."/>
            <person name="Honan T."/>
            <person name="Huard M.D."/>
            <person name="Hughes L."/>
            <person name="Hurhula B."/>
            <person name="Husby M.E."/>
            <person name="Kamat A."/>
            <person name="Kanga B."/>
            <person name="Kashin S."/>
            <person name="Khazanovich D."/>
            <person name="Kisner P."/>
            <person name="Lance K."/>
            <person name="Lara M."/>
            <person name="Lee W."/>
            <person name="Lennon N."/>
            <person name="Letendre F."/>
            <person name="LeVine R."/>
            <person name="Lipovsky A."/>
            <person name="Liu X."/>
            <person name="Liu J."/>
            <person name="Liu S."/>
            <person name="Lokyitsang T."/>
            <person name="Lokyitsang Y."/>
            <person name="Lubonja R."/>
            <person name="Lui A."/>
            <person name="MacDonald P."/>
            <person name="Magnisalis V."/>
            <person name="Maru K."/>
            <person name="Matthews C."/>
            <person name="McCusker W."/>
            <person name="McDonough S."/>
            <person name="Mehta T."/>
            <person name="Meldrim J."/>
            <person name="Meneus L."/>
            <person name="Mihai O."/>
            <person name="Mihalev A."/>
            <person name="Mihova T."/>
            <person name="Mittelman R."/>
            <person name="Mlenga V."/>
            <person name="Montmayeur A."/>
            <person name="Mulrain L."/>
            <person name="Navidi A."/>
            <person name="Naylor J."/>
            <person name="Negash T."/>
            <person name="Nguyen T."/>
            <person name="Nguyen N."/>
            <person name="Nicol R."/>
            <person name="Norbu C."/>
            <person name="Norbu N."/>
            <person name="Novod N."/>
            <person name="O'Neill B."/>
            <person name="Osman S."/>
            <person name="Markiewicz E."/>
            <person name="Oyono O.L."/>
            <person name="Patti C."/>
            <person name="Phunkhang P."/>
            <person name="Pierre F."/>
            <person name="Priest M."/>
            <person name="Raghuraman S."/>
            <person name="Rege F."/>
            <person name="Reyes R."/>
            <person name="Rise C."/>
            <person name="Rogov P."/>
            <person name="Ross K."/>
            <person name="Ryan E."/>
            <person name="Settipalli S."/>
            <person name="Shea T."/>
            <person name="Sherpa N."/>
            <person name="Shi L."/>
            <person name="Shih D."/>
            <person name="Sparrow T."/>
            <person name="Spaulding J."/>
            <person name="Stalker J."/>
            <person name="Stange-Thomann N."/>
            <person name="Stavropoulos S."/>
            <person name="Stone C."/>
            <person name="Strader C."/>
            <person name="Tesfaye S."/>
            <person name="Thomson T."/>
            <person name="Thoulutsang Y."/>
            <person name="Thoulutsang D."/>
            <person name="Topham K."/>
            <person name="Topping I."/>
            <person name="Tsamla T."/>
            <person name="Vassiliev H."/>
            <person name="Vo A."/>
            <person name="Wangchuk T."/>
            <person name="Wangdi T."/>
            <person name="Weiand M."/>
            <person name="Wilkinson J."/>
            <person name="Wilson A."/>
            <person name="Yadav S."/>
            <person name="Young G."/>
            <person name="Yu Q."/>
            <person name="Zembek L."/>
            <person name="Zhong D."/>
            <person name="Zimmer A."/>
            <person name="Zwirko Z."/>
            <person name="Jaffe D.B."/>
            <person name="Alvarez P."/>
            <person name="Brockman W."/>
            <person name="Butler J."/>
            <person name="Chin C."/>
            <person name="Gnerre S."/>
            <person name="Grabherr M."/>
            <person name="Kleber M."/>
            <person name="Mauceli E."/>
            <person name="MacCallum I."/>
        </authorList>
    </citation>
    <scope>NUCLEOTIDE SEQUENCE [LARGE SCALE GENOMIC DNA]</scope>
    <source>
        <strain evidence="10">Tucson 15010-1051.87</strain>
    </source>
</reference>
<feature type="transmembrane region" description="Helical" evidence="8">
    <location>
        <begin position="625"/>
        <end position="645"/>
    </location>
</feature>
<dbReference type="eggNOG" id="ENOG502S0WT">
    <property type="taxonomic scope" value="Eukaryota"/>
</dbReference>
<dbReference type="EMBL" id="CH940647">
    <property type="protein sequence ID" value="EDW70844.2"/>
    <property type="molecule type" value="Genomic_DNA"/>
</dbReference>
<keyword evidence="7" id="KW-0325">Glycoprotein</keyword>
<keyword evidence="2" id="KW-1003">Cell membrane</keyword>
<dbReference type="OrthoDB" id="8182981at2759"/>
<evidence type="ECO:0000256" key="3">
    <source>
        <dbReference type="ARBA" id="ARBA00022692"/>
    </source>
</evidence>
<keyword evidence="6" id="KW-0675">Receptor</keyword>
<evidence type="ECO:0000256" key="6">
    <source>
        <dbReference type="ARBA" id="ARBA00023170"/>
    </source>
</evidence>
<dbReference type="Gene3D" id="3.40.190.10">
    <property type="entry name" value="Periplasmic binding protein-like II"/>
    <property type="match status" value="1"/>
</dbReference>
<comment type="subcellular location">
    <subcellularLocation>
        <location evidence="1">Cell membrane</location>
        <topology evidence="1">Multi-pass membrane protein</topology>
    </subcellularLocation>
</comment>
<dbReference type="HOGENOM" id="CLU_025015_2_0_1"/>
<organism evidence="9 10">
    <name type="scientific">Drosophila virilis</name>
    <name type="common">Fruit fly</name>
    <dbReference type="NCBI Taxonomy" id="7244"/>
    <lineage>
        <taxon>Eukaryota</taxon>
        <taxon>Metazoa</taxon>
        <taxon>Ecdysozoa</taxon>
        <taxon>Arthropoda</taxon>
        <taxon>Hexapoda</taxon>
        <taxon>Insecta</taxon>
        <taxon>Pterygota</taxon>
        <taxon>Neoptera</taxon>
        <taxon>Endopterygota</taxon>
        <taxon>Diptera</taxon>
        <taxon>Brachycera</taxon>
        <taxon>Muscomorpha</taxon>
        <taxon>Ephydroidea</taxon>
        <taxon>Drosophilidae</taxon>
        <taxon>Drosophila</taxon>
    </lineage>
</organism>
<keyword evidence="3 8" id="KW-0812">Transmembrane</keyword>
<evidence type="ECO:0000256" key="8">
    <source>
        <dbReference type="SAM" id="Phobius"/>
    </source>
</evidence>
<dbReference type="GO" id="GO:0005886">
    <property type="term" value="C:plasma membrane"/>
    <property type="evidence" value="ECO:0007669"/>
    <property type="project" value="UniProtKB-SubCell"/>
</dbReference>